<dbReference type="InterPro" id="IPR001930">
    <property type="entry name" value="Peptidase_M1"/>
</dbReference>
<dbReference type="Gene3D" id="2.60.40.1910">
    <property type="match status" value="2"/>
</dbReference>
<evidence type="ECO:0000256" key="1">
    <source>
        <dbReference type="ARBA" id="ARBA00004236"/>
    </source>
</evidence>
<evidence type="ECO:0000256" key="14">
    <source>
        <dbReference type="ARBA" id="ARBA00023136"/>
    </source>
</evidence>
<dbReference type="InterPro" id="IPR042097">
    <property type="entry name" value="Aminopeptidase_N-like_N_sf"/>
</dbReference>
<dbReference type="OrthoDB" id="510539at2759"/>
<feature type="binding site" evidence="18">
    <location>
        <position position="1070"/>
    </location>
    <ligand>
        <name>Zn(2+)</name>
        <dbReference type="ChEBI" id="CHEBI:29105"/>
        <note>catalytic</note>
    </ligand>
</feature>
<feature type="binding site" evidence="18">
    <location>
        <position position="1047"/>
    </location>
    <ligand>
        <name>Zn(2+)</name>
        <dbReference type="ChEBI" id="CHEBI:29105"/>
        <note>catalytic</note>
    </ligand>
</feature>
<dbReference type="GO" id="GO:0005737">
    <property type="term" value="C:cytoplasm"/>
    <property type="evidence" value="ECO:0007669"/>
    <property type="project" value="TreeGrafter"/>
</dbReference>
<name>A0A814LMP1_9BILA</name>
<keyword evidence="5" id="KW-1003">Cell membrane</keyword>
<evidence type="ECO:0008006" key="25">
    <source>
        <dbReference type="Google" id="ProtNLM"/>
    </source>
</evidence>
<keyword evidence="14" id="KW-0472">Membrane</keyword>
<evidence type="ECO:0000256" key="5">
    <source>
        <dbReference type="ARBA" id="ARBA00022475"/>
    </source>
</evidence>
<feature type="binding site" evidence="18">
    <location>
        <position position="1051"/>
    </location>
    <ligand>
        <name>Zn(2+)</name>
        <dbReference type="ChEBI" id="CHEBI:29105"/>
        <note>catalytic</note>
    </ligand>
</feature>
<dbReference type="SUPFAM" id="SSF63737">
    <property type="entry name" value="Leukotriene A4 hydrolase N-terminal domain"/>
    <property type="match status" value="2"/>
</dbReference>
<dbReference type="InterPro" id="IPR050344">
    <property type="entry name" value="Peptidase_M1_aminopeptidases"/>
</dbReference>
<feature type="domain" description="Aminopeptidase N-like N-terminal" evidence="22">
    <location>
        <begin position="747"/>
        <end position="937"/>
    </location>
</feature>
<evidence type="ECO:0000259" key="22">
    <source>
        <dbReference type="Pfam" id="PF17900"/>
    </source>
</evidence>
<sequence>MEPTYARGVLPCADEPARKAIFIISVIHDSSYAVWSNGAIDRTEILSDGRILSHFSPTLNMSTFLLALIIAPISDFACRPDRLIVSKNIISRVCGRIDILPQLAYADEIAYKVLEFFNTYFDINYALSKIEHFAVPDFSGGAMENYASRKQYITMVISHEISHQWFGNLVSPAWWGELWLKEGFASYMETLATNFVEPLWRREEQFVVEKIFSFMESDSLPTSRPISIDSTNLADIFQMYDSITYDKGATVIRMMSMFLGAETFQRGVRTYLKALCFSSATQRDLWTYLSQATNNTINVERIMDGWTRQPGYPIVEVNRIYKTEGRMVISQQPYSLFPTTSKKHKWWIPFKYFDRTFSQVNKRQTLTSSDIVWLNDTSLTVNINTADSDWILANPNYLAIYRTKYDRENFRLIVTQLQSAHTRIPTINRGALIDDAFALSRAGLIDVIDAYELIRYLKSETDYIPWIAALSAMYQQEELLADRGILIDVQRYFLQLILPVYNKIEWTPIDSSTAWLQTLLQPRIVSAACHYDHPECIETARSAYRHWNVNPTLNQIPANLRSIVYCTVVRKGSRAEFNFLWTRLQTELIASETLNLLKGLACTEDLSLIVWFLDQHLSNESVIRDQDAPLSIANIARSLRANQIAWNWIRDHWFKLFEKWGKSETYLGTIIEAVSSRFITVRQRDEFKTFADSIMNKGTTSRQFQLSMDRINANIAWNQANLGSITAFFRANNQSSIVSHRLPSTIVPIHYDLYVKPYLNITNENLRYSIFDGRVQIHLNVIQPTDRIVLHKRFIMVRETIEITSGVSVISTSFNEDLDFFTIILNRALRVNEQPILTMNYVGELKNDTNGFYLSSYVRSSNKVRRYLVASQMEPIGARRALPCFDEPALKATFTVTIEHESQYRAWSNMPIENSTIQSNGWILTQFQKTVPMSSYLLALVVADFDCLTRNNTGRFRNITTSICAQPEKKDNLNYALEIATQKIRDFEEQYQINYPLPKCDHIAIPDFNAGAMENFGCILYRETRLFYNNRTSSSSNKQGVAAVIAHELAHQWFGNLVSPVWWDDLWLKEGFAIWMQFVGTNKVHPEWNSYQQLIIQRWLAVMQNDALSFSHPVNMQLTRNDQLTSIFDPITYSKGSSLLRMMNNFMSDKTFNKGITKYLQRHLYSTAKQTDLWQALNEQMSVDNIQLPSNTTLEMIMSTWTNQMGYPYVQVIRDYTTRRITVTQHQFLFDSEAQPSPSPHKYLWYIPLQFKFSSNIIWFNRPQMNITMDINVQSDEWLLANPNLLGFFRTNYDERNWKMIIEQLNIDHEKFTVIERAGLVDDAFNLARTNILQTSLVFDLLSYVHSEFEYIVWDRIIASFSYIEQMIASKSTDIILYEQFQSYIIDLIFPIYTQLGWQQSQSSNMTEKWLDTLHRNLIISTACHYNLDDCVRHAQSLFQSWFNQPSNNSIEPNHRSFVYCTIIRLGSRVEFYFLLRQYRESNDPQEKARIQSALACTRDIELIRYLLEIHLDSQLNIIRRQDGLIGIRTICRNFIAETECWTFVRSQWRQLFKEFSESINFANLIKDVAERFNTEQQLGEFERFFEQTTNTVSVEFQATIERIRANIQWIKKAKPNLVEWFSNRTVTIRRPFN</sequence>
<evidence type="ECO:0000256" key="13">
    <source>
        <dbReference type="ARBA" id="ARBA00023049"/>
    </source>
</evidence>
<dbReference type="GO" id="GO:0043171">
    <property type="term" value="P:peptide catabolic process"/>
    <property type="evidence" value="ECO:0007669"/>
    <property type="project" value="TreeGrafter"/>
</dbReference>
<keyword evidence="7" id="KW-0812">Transmembrane</keyword>
<keyword evidence="11" id="KW-0735">Signal-anchor</keyword>
<feature type="domain" description="ERAP1-like C-terminal" evidence="21">
    <location>
        <begin position="390"/>
        <end position="712"/>
    </location>
</feature>
<gene>
    <name evidence="23" type="ORF">RFH988_LOCUS17609</name>
</gene>
<dbReference type="SUPFAM" id="SSF55486">
    <property type="entry name" value="Metalloproteases ('zincins'), catalytic domain"/>
    <property type="match status" value="2"/>
</dbReference>
<dbReference type="GO" id="GO:0006508">
    <property type="term" value="P:proteolysis"/>
    <property type="evidence" value="ECO:0007669"/>
    <property type="project" value="UniProtKB-KW"/>
</dbReference>
<dbReference type="FunFam" id="1.25.50.20:FF:000001">
    <property type="entry name" value="Aminopeptidase"/>
    <property type="match status" value="2"/>
</dbReference>
<dbReference type="InterPro" id="IPR045357">
    <property type="entry name" value="Aminopeptidase_N-like_N"/>
</dbReference>
<dbReference type="FunFam" id="2.60.40.1730:FF:000012">
    <property type="entry name" value="Aminopeptidase N"/>
    <property type="match status" value="1"/>
</dbReference>
<dbReference type="InterPro" id="IPR024571">
    <property type="entry name" value="ERAP1-like_C_dom"/>
</dbReference>
<dbReference type="InterPro" id="IPR014782">
    <property type="entry name" value="Peptidase_M1_dom"/>
</dbReference>
<keyword evidence="8 18" id="KW-0479">Metal-binding</keyword>
<dbReference type="FunFam" id="1.10.390.10:FF:000016">
    <property type="entry name" value="Glutamyl aminopeptidase"/>
    <property type="match status" value="1"/>
</dbReference>
<feature type="domain" description="ERAP1-like C-terminal" evidence="21">
    <location>
        <begin position="1278"/>
        <end position="1605"/>
    </location>
</feature>
<keyword evidence="16" id="KW-0325">Glycoprotein</keyword>
<evidence type="ECO:0000259" key="21">
    <source>
        <dbReference type="Pfam" id="PF11838"/>
    </source>
</evidence>
<organism evidence="23 24">
    <name type="scientific">Rotaria sordida</name>
    <dbReference type="NCBI Taxonomy" id="392033"/>
    <lineage>
        <taxon>Eukaryota</taxon>
        <taxon>Metazoa</taxon>
        <taxon>Spiralia</taxon>
        <taxon>Gnathifera</taxon>
        <taxon>Rotifera</taxon>
        <taxon>Eurotatoria</taxon>
        <taxon>Bdelloidea</taxon>
        <taxon>Philodinida</taxon>
        <taxon>Philodinidae</taxon>
        <taxon>Rotaria</taxon>
    </lineage>
</organism>
<evidence type="ECO:0000256" key="10">
    <source>
        <dbReference type="ARBA" id="ARBA00022833"/>
    </source>
</evidence>
<evidence type="ECO:0000313" key="23">
    <source>
        <dbReference type="EMBL" id="CAF1067869.1"/>
    </source>
</evidence>
<dbReference type="CDD" id="cd09601">
    <property type="entry name" value="M1_APN-Q_like"/>
    <property type="match status" value="2"/>
</dbReference>
<dbReference type="PRINTS" id="PR00756">
    <property type="entry name" value="ALADIPTASE"/>
</dbReference>
<dbReference type="PANTHER" id="PTHR11533:SF294">
    <property type="entry name" value="THYROTROPIN-RELEASING HORMONE-DEGRADING ECTOENZYME"/>
    <property type="match status" value="1"/>
</dbReference>
<dbReference type="Pfam" id="PF11838">
    <property type="entry name" value="ERAP1_C"/>
    <property type="match status" value="2"/>
</dbReference>
<keyword evidence="15" id="KW-1015">Disulfide bond</keyword>
<evidence type="ECO:0000256" key="12">
    <source>
        <dbReference type="ARBA" id="ARBA00022989"/>
    </source>
</evidence>
<evidence type="ECO:0000256" key="16">
    <source>
        <dbReference type="ARBA" id="ARBA00023180"/>
    </source>
</evidence>
<keyword evidence="9" id="KW-0378">Hydrolase</keyword>
<evidence type="ECO:0000256" key="11">
    <source>
        <dbReference type="ARBA" id="ARBA00022968"/>
    </source>
</evidence>
<dbReference type="Pfam" id="PF01433">
    <property type="entry name" value="Peptidase_M1"/>
    <property type="match status" value="2"/>
</dbReference>
<evidence type="ECO:0000259" key="20">
    <source>
        <dbReference type="Pfam" id="PF01433"/>
    </source>
</evidence>
<reference evidence="23" key="1">
    <citation type="submission" date="2021-02" db="EMBL/GenBank/DDBJ databases">
        <authorList>
            <person name="Nowell W R."/>
        </authorList>
    </citation>
    <scope>NUCLEOTIDE SEQUENCE</scope>
</reference>
<comment type="subcellular location">
    <subcellularLocation>
        <location evidence="1">Cell membrane</location>
    </subcellularLocation>
    <subcellularLocation>
        <location evidence="2">Membrane</location>
        <topology evidence="2">Single-pass type II membrane protein</topology>
    </subcellularLocation>
</comment>
<dbReference type="Pfam" id="PF17900">
    <property type="entry name" value="Peptidase_M1_N"/>
    <property type="match status" value="2"/>
</dbReference>
<dbReference type="GO" id="GO:0005615">
    <property type="term" value="C:extracellular space"/>
    <property type="evidence" value="ECO:0007669"/>
    <property type="project" value="TreeGrafter"/>
</dbReference>
<evidence type="ECO:0000256" key="15">
    <source>
        <dbReference type="ARBA" id="ARBA00023157"/>
    </source>
</evidence>
<protein>
    <recommendedName>
        <fullName evidence="25">Aminopeptidase</fullName>
    </recommendedName>
</protein>
<dbReference type="Gene3D" id="2.60.40.1730">
    <property type="entry name" value="tricorn interacting facor f3 domain"/>
    <property type="match status" value="2"/>
</dbReference>
<dbReference type="Proteomes" id="UP000663882">
    <property type="component" value="Unassembled WGS sequence"/>
</dbReference>
<dbReference type="Gene3D" id="1.25.50.20">
    <property type="match status" value="2"/>
</dbReference>
<dbReference type="InterPro" id="IPR027268">
    <property type="entry name" value="Peptidase_M4/M1_CTD_sf"/>
</dbReference>
<keyword evidence="6" id="KW-0645">Protease</keyword>
<dbReference type="FunFam" id="2.60.40.1910:FF:000006">
    <property type="entry name" value="Aminopeptidase"/>
    <property type="match status" value="1"/>
</dbReference>
<feature type="domain" description="Peptidase M1 membrane alanine aminopeptidase" evidence="20">
    <location>
        <begin position="975"/>
        <end position="1201"/>
    </location>
</feature>
<dbReference type="GO" id="GO:0042277">
    <property type="term" value="F:peptide binding"/>
    <property type="evidence" value="ECO:0007669"/>
    <property type="project" value="TreeGrafter"/>
</dbReference>
<dbReference type="GO" id="GO:0008270">
    <property type="term" value="F:zinc ion binding"/>
    <property type="evidence" value="ECO:0007669"/>
    <property type="project" value="InterPro"/>
</dbReference>
<dbReference type="GO" id="GO:0005886">
    <property type="term" value="C:plasma membrane"/>
    <property type="evidence" value="ECO:0007669"/>
    <property type="project" value="UniProtKB-SubCell"/>
</dbReference>
<dbReference type="Gene3D" id="1.10.390.10">
    <property type="entry name" value="Neutral Protease Domain 2"/>
    <property type="match status" value="2"/>
</dbReference>
<feature type="active site" description="Proton acceptor" evidence="17">
    <location>
        <position position="1048"/>
    </location>
</feature>
<evidence type="ECO:0000256" key="6">
    <source>
        <dbReference type="ARBA" id="ARBA00022670"/>
    </source>
</evidence>
<dbReference type="EMBL" id="CAJNOO010000948">
    <property type="protein sequence ID" value="CAF1067869.1"/>
    <property type="molecule type" value="Genomic_DNA"/>
</dbReference>
<evidence type="ECO:0000256" key="19">
    <source>
        <dbReference type="PIRSR" id="PIRSR634016-4"/>
    </source>
</evidence>
<feature type="site" description="Transition state stabilizer" evidence="19">
    <location>
        <position position="1133"/>
    </location>
</feature>
<comment type="cofactor">
    <cofactor evidence="18">
        <name>Zn(2+)</name>
        <dbReference type="ChEBI" id="CHEBI:29105"/>
    </cofactor>
    <text evidence="18">Binds 1 zinc ion per subunit.</text>
</comment>
<evidence type="ECO:0000256" key="7">
    <source>
        <dbReference type="ARBA" id="ARBA00022692"/>
    </source>
</evidence>
<evidence type="ECO:0000256" key="4">
    <source>
        <dbReference type="ARBA" id="ARBA00022438"/>
    </source>
</evidence>
<feature type="domain" description="Peptidase M1 membrane alanine aminopeptidase" evidence="20">
    <location>
        <begin position="105"/>
        <end position="306"/>
    </location>
</feature>
<keyword evidence="13" id="KW-0482">Metalloprotease</keyword>
<evidence type="ECO:0000256" key="3">
    <source>
        <dbReference type="ARBA" id="ARBA00010136"/>
    </source>
</evidence>
<evidence type="ECO:0000256" key="8">
    <source>
        <dbReference type="ARBA" id="ARBA00022723"/>
    </source>
</evidence>
<dbReference type="FunFam" id="1.10.390.10:FF:000006">
    <property type="entry name" value="Puromycin-sensitive aminopeptidase"/>
    <property type="match status" value="1"/>
</dbReference>
<proteinExistence type="inferred from homology"/>
<dbReference type="GO" id="GO:0070006">
    <property type="term" value="F:metalloaminopeptidase activity"/>
    <property type="evidence" value="ECO:0007669"/>
    <property type="project" value="TreeGrafter"/>
</dbReference>
<evidence type="ECO:0000256" key="18">
    <source>
        <dbReference type="PIRSR" id="PIRSR634016-3"/>
    </source>
</evidence>
<comment type="caution">
    <text evidence="23">The sequence shown here is derived from an EMBL/GenBank/DDBJ whole genome shotgun (WGS) entry which is preliminary data.</text>
</comment>
<evidence type="ECO:0000256" key="9">
    <source>
        <dbReference type="ARBA" id="ARBA00022801"/>
    </source>
</evidence>
<keyword evidence="4" id="KW-0031">Aminopeptidase</keyword>
<accession>A0A814LMP1</accession>
<comment type="similarity">
    <text evidence="3">Belongs to the peptidase M1 family.</text>
</comment>
<dbReference type="PANTHER" id="PTHR11533">
    <property type="entry name" value="PROTEASE M1 ZINC METALLOPROTEASE"/>
    <property type="match status" value="1"/>
</dbReference>
<evidence type="ECO:0000256" key="17">
    <source>
        <dbReference type="PIRSR" id="PIRSR634016-1"/>
    </source>
</evidence>
<feature type="domain" description="Aminopeptidase N-like N-terminal" evidence="22">
    <location>
        <begin position="1"/>
        <end position="65"/>
    </location>
</feature>
<evidence type="ECO:0000313" key="24">
    <source>
        <dbReference type="Proteomes" id="UP000663882"/>
    </source>
</evidence>
<keyword evidence="12" id="KW-1133">Transmembrane helix</keyword>
<dbReference type="InterPro" id="IPR034016">
    <property type="entry name" value="M1_APN-typ"/>
</dbReference>
<keyword evidence="10 18" id="KW-0862">Zinc</keyword>
<evidence type="ECO:0000256" key="2">
    <source>
        <dbReference type="ARBA" id="ARBA00004606"/>
    </source>
</evidence>